<dbReference type="InterPro" id="IPR008979">
    <property type="entry name" value="Galactose-bd-like_sf"/>
</dbReference>
<dbReference type="SUPFAM" id="SSF49303">
    <property type="entry name" value="beta-Galactosidase/glucuronidase domain"/>
    <property type="match status" value="1"/>
</dbReference>
<dbReference type="InterPro" id="IPR054593">
    <property type="entry name" value="Beta-mannosidase-like_N2"/>
</dbReference>
<dbReference type="InterPro" id="IPR017853">
    <property type="entry name" value="GH"/>
</dbReference>
<dbReference type="Pfam" id="PF00703">
    <property type="entry name" value="Glyco_hydro_2"/>
    <property type="match status" value="1"/>
</dbReference>
<dbReference type="GO" id="GO:0005975">
    <property type="term" value="P:carbohydrate metabolic process"/>
    <property type="evidence" value="ECO:0007669"/>
    <property type="project" value="InterPro"/>
</dbReference>
<dbReference type="InterPro" id="IPR036156">
    <property type="entry name" value="Beta-gal/glucu_dom_sf"/>
</dbReference>
<dbReference type="InterPro" id="IPR032311">
    <property type="entry name" value="DUF4982"/>
</dbReference>
<dbReference type="Gene3D" id="2.60.120.260">
    <property type="entry name" value="Galactose-binding domain-like"/>
    <property type="match status" value="1"/>
</dbReference>
<dbReference type="InterPro" id="IPR006103">
    <property type="entry name" value="Glyco_hydro_2_cat"/>
</dbReference>
<gene>
    <name evidence="9" type="ORF">NLU13_8040</name>
</gene>
<evidence type="ECO:0000259" key="5">
    <source>
        <dbReference type="Pfam" id="PF02836"/>
    </source>
</evidence>
<dbReference type="Pfam" id="PF18565">
    <property type="entry name" value="Glyco_hydro2_C5"/>
    <property type="match status" value="1"/>
</dbReference>
<comment type="caution">
    <text evidence="9">The sequence shown here is derived from an EMBL/GenBank/DDBJ whole genome shotgun (WGS) entry which is preliminary data.</text>
</comment>
<evidence type="ECO:0000259" key="7">
    <source>
        <dbReference type="Pfam" id="PF18565"/>
    </source>
</evidence>
<reference evidence="9" key="1">
    <citation type="submission" date="2022-10" db="EMBL/GenBank/DDBJ databases">
        <title>Determination and structural analysis of whole genome sequence of Sarocladium strictum F4-1.</title>
        <authorList>
            <person name="Hu L."/>
            <person name="Jiang Y."/>
        </authorList>
    </citation>
    <scope>NUCLEOTIDE SEQUENCE</scope>
    <source>
        <strain evidence="9">F4-1</strain>
    </source>
</reference>
<dbReference type="Gene3D" id="2.60.40.10">
    <property type="entry name" value="Immunoglobulins"/>
    <property type="match status" value="3"/>
</dbReference>
<dbReference type="NCBIfam" id="NF041463">
    <property type="entry name" value="GalB"/>
    <property type="match status" value="1"/>
</dbReference>
<organism evidence="9 10">
    <name type="scientific">Sarocladium strictum</name>
    <name type="common">Black bundle disease fungus</name>
    <name type="synonym">Acremonium strictum</name>
    <dbReference type="NCBI Taxonomy" id="5046"/>
    <lineage>
        <taxon>Eukaryota</taxon>
        <taxon>Fungi</taxon>
        <taxon>Dikarya</taxon>
        <taxon>Ascomycota</taxon>
        <taxon>Pezizomycotina</taxon>
        <taxon>Sordariomycetes</taxon>
        <taxon>Hypocreomycetidae</taxon>
        <taxon>Hypocreales</taxon>
        <taxon>Sarocladiaceae</taxon>
        <taxon>Sarocladium</taxon>
    </lineage>
</organism>
<dbReference type="Pfam" id="PF02836">
    <property type="entry name" value="Glyco_hydro_2_C"/>
    <property type="match status" value="1"/>
</dbReference>
<evidence type="ECO:0000259" key="4">
    <source>
        <dbReference type="Pfam" id="PF00703"/>
    </source>
</evidence>
<dbReference type="SUPFAM" id="SSF51445">
    <property type="entry name" value="(Trans)glycosidases"/>
    <property type="match status" value="1"/>
</dbReference>
<keyword evidence="10" id="KW-1185">Reference proteome</keyword>
<evidence type="ECO:0000256" key="1">
    <source>
        <dbReference type="ARBA" id="ARBA00007401"/>
    </source>
</evidence>
<feature type="domain" description="Glycoside hydrolase family 2 immunoglobulin-like beta-sandwich" evidence="4">
    <location>
        <begin position="334"/>
        <end position="450"/>
    </location>
</feature>
<feature type="domain" description="Glycoside hydrolase family 2 catalytic" evidence="5">
    <location>
        <begin position="456"/>
        <end position="604"/>
    </location>
</feature>
<evidence type="ECO:0000256" key="3">
    <source>
        <dbReference type="ARBA" id="ARBA00023295"/>
    </source>
</evidence>
<dbReference type="SUPFAM" id="SSF49785">
    <property type="entry name" value="Galactose-binding domain-like"/>
    <property type="match status" value="1"/>
</dbReference>
<dbReference type="PRINTS" id="PR00132">
    <property type="entry name" value="GLHYDRLASE2"/>
</dbReference>
<proteinExistence type="inferred from homology"/>
<dbReference type="Pfam" id="PF16355">
    <property type="entry name" value="DUF4982"/>
    <property type="match status" value="1"/>
</dbReference>
<name>A0AA39GCB8_SARSR</name>
<dbReference type="InterPro" id="IPR013783">
    <property type="entry name" value="Ig-like_fold"/>
</dbReference>
<dbReference type="InterPro" id="IPR048229">
    <property type="entry name" value="GalB-like"/>
</dbReference>
<keyword evidence="2" id="KW-0378">Hydrolase</keyword>
<feature type="domain" description="Glycoside hydrolase family 2" evidence="7">
    <location>
        <begin position="865"/>
        <end position="963"/>
    </location>
</feature>
<evidence type="ECO:0000259" key="6">
    <source>
        <dbReference type="Pfam" id="PF16355"/>
    </source>
</evidence>
<dbReference type="Proteomes" id="UP001175261">
    <property type="component" value="Unassembled WGS sequence"/>
</dbReference>
<dbReference type="GO" id="GO:0004553">
    <property type="term" value="F:hydrolase activity, hydrolyzing O-glycosyl compounds"/>
    <property type="evidence" value="ECO:0007669"/>
    <property type="project" value="InterPro"/>
</dbReference>
<evidence type="ECO:0000313" key="10">
    <source>
        <dbReference type="Proteomes" id="UP001175261"/>
    </source>
</evidence>
<evidence type="ECO:0008006" key="11">
    <source>
        <dbReference type="Google" id="ProtNLM"/>
    </source>
</evidence>
<dbReference type="Gene3D" id="3.20.20.80">
    <property type="entry name" value="Glycosidases"/>
    <property type="match status" value="1"/>
</dbReference>
<dbReference type="InterPro" id="IPR006102">
    <property type="entry name" value="Ig-like_GH2"/>
</dbReference>
<feature type="domain" description="Beta-mannosidase-like galactose-binding" evidence="8">
    <location>
        <begin position="235"/>
        <end position="304"/>
    </location>
</feature>
<evidence type="ECO:0000259" key="8">
    <source>
        <dbReference type="Pfam" id="PF22666"/>
    </source>
</evidence>
<dbReference type="InterPro" id="IPR051913">
    <property type="entry name" value="GH2_Domain-Containing"/>
</dbReference>
<dbReference type="InterPro" id="IPR040605">
    <property type="entry name" value="Glyco_hydro2_dom5"/>
</dbReference>
<evidence type="ECO:0000313" key="9">
    <source>
        <dbReference type="EMBL" id="KAK0383949.1"/>
    </source>
</evidence>
<evidence type="ECO:0000256" key="2">
    <source>
        <dbReference type="ARBA" id="ARBA00022801"/>
    </source>
</evidence>
<sequence length="969" mass="107470">MTGKAGIATLPTTWGCLELELMRMALSSKSSCRLERGIESREWRSFLMDRRKYMRSNAKLLSDRTGSSSLSRKLKSFNINISHRQIQHLVSMAVMLKMHDSVRLMLLSLLLLLGFNSHVSAAPQRNLSEGRERVSINSGWTFKRFESSPDGLTWTELEPWVMPSANNFIADPSTHAERPDGPSPAVEYSKAGFDDSSWDKLNLPHDWAIKGPFYQGEDSPVSGGVGRLPIFGVGWYRRTITVGPSDKSKTIYLEVDGAMSYSSVWVNGVVVGGWPYGYASYRLDLTPYLEPGDNQLAIRLEQEADSSRWYPGAGLYRNVWLTKVNPTHVGQYGVWVSPKNVSDQDARIDVQVSVENAASGGEAQSVRIETDLYEVDLTTGNLGAKVASLPSSTVSVPAGQIVAANESVKIQNPKLWGPVPAQQPHLYAAVTRLYDGDREIDTYQTEFGVRTMEYSNDGLHVNGKRVYLQGTCRHADLGSLGAAVNVAALERQLEVLQDMGLNSIRTSHNPPEPELLALADRMGILIFDEIFDTWSEHKVPHDFATIFPNWSEPDLRSFIRRDRNHASIWAWGYGNEIPEQGEEKGVEEAKRLHDIIHQEDNTRKTALAINNAGPDEPIIPIPDLIGLNYQGEGKGNGGPTFPNFRSKFPDMFIFSSESSSVVSSRGTYLFPVTGKNNEIIDANGTGADPKTQQVSSYDLYAVSWGASPDKVFTAQDEYPYVAGEFTWTGWDYIGEPTPYDSSRSSYFGSVDLAGFPKDRFYLYQARWNPSVKMAHILPHWNWPGREGQVTPVHVYTSADEAELFVNGESQGRQHRGEHEYRFRWDDVVYSPGRVDVVTYKDGDVWANSTVRTTGNATQLHLETYKDRNSIAADGGRDLLFVSVAVQDQDGLVVPDAEPSVEFSIDGPGEILTTDNGDPTDMTVFQSKTRSAFRGRALAIVRADEGARGEITVTAKASGLETGHFTATLV</sequence>
<dbReference type="InterPro" id="IPR006101">
    <property type="entry name" value="Glyco_hydro_2"/>
</dbReference>
<protein>
    <recommendedName>
        <fullName evidence="11">Beta-galactosidase</fullName>
    </recommendedName>
</protein>
<feature type="domain" description="DUF4982" evidence="6">
    <location>
        <begin position="787"/>
        <end position="846"/>
    </location>
</feature>
<dbReference type="PANTHER" id="PTHR42732">
    <property type="entry name" value="BETA-GALACTOSIDASE"/>
    <property type="match status" value="1"/>
</dbReference>
<keyword evidence="3" id="KW-0326">Glycosidase</keyword>
<accession>A0AA39GCB8</accession>
<dbReference type="Pfam" id="PF22666">
    <property type="entry name" value="Glyco_hydro_2_N2"/>
    <property type="match status" value="1"/>
</dbReference>
<dbReference type="EMBL" id="JAPDFR010000008">
    <property type="protein sequence ID" value="KAK0383949.1"/>
    <property type="molecule type" value="Genomic_DNA"/>
</dbReference>
<dbReference type="AlphaFoldDB" id="A0AA39GCB8"/>
<comment type="similarity">
    <text evidence="1">Belongs to the glycosyl hydrolase 2 family.</text>
</comment>
<dbReference type="PANTHER" id="PTHR42732:SF1">
    <property type="entry name" value="BETA-MANNOSIDASE"/>
    <property type="match status" value="1"/>
</dbReference>